<keyword evidence="5" id="KW-0333">Golgi apparatus</keyword>
<evidence type="ECO:0000256" key="7">
    <source>
        <dbReference type="SAM" id="SignalP"/>
    </source>
</evidence>
<dbReference type="InterPro" id="IPR040911">
    <property type="entry name" value="Exostosin_GT47"/>
</dbReference>
<keyword evidence="7" id="KW-0732">Signal</keyword>
<dbReference type="InterPro" id="IPR004263">
    <property type="entry name" value="Exostosin"/>
</dbReference>
<evidence type="ECO:0000259" key="8">
    <source>
        <dbReference type="Pfam" id="PF03016"/>
    </source>
</evidence>
<dbReference type="GO" id="GO:0000139">
    <property type="term" value="C:Golgi membrane"/>
    <property type="evidence" value="ECO:0007669"/>
    <property type="project" value="UniProtKB-SubCell"/>
</dbReference>
<evidence type="ECO:0000256" key="1">
    <source>
        <dbReference type="ARBA" id="ARBA00004323"/>
    </source>
</evidence>
<feature type="region of interest" description="Disordered" evidence="6">
    <location>
        <begin position="137"/>
        <end position="182"/>
    </location>
</feature>
<comment type="subcellular location">
    <subcellularLocation>
        <location evidence="1">Golgi apparatus membrane</location>
        <topology evidence="1">Single-pass type II membrane protein</topology>
    </subcellularLocation>
</comment>
<evidence type="ECO:0000256" key="3">
    <source>
        <dbReference type="ARBA" id="ARBA00022676"/>
    </source>
</evidence>
<feature type="chain" id="PRO_5040256193" description="Exostosin GT47 domain-containing protein" evidence="7">
    <location>
        <begin position="25"/>
        <end position="552"/>
    </location>
</feature>
<organism evidence="9 10">
    <name type="scientific">Carnegiea gigantea</name>
    <dbReference type="NCBI Taxonomy" id="171969"/>
    <lineage>
        <taxon>Eukaryota</taxon>
        <taxon>Viridiplantae</taxon>
        <taxon>Streptophyta</taxon>
        <taxon>Embryophyta</taxon>
        <taxon>Tracheophyta</taxon>
        <taxon>Spermatophyta</taxon>
        <taxon>Magnoliopsida</taxon>
        <taxon>eudicotyledons</taxon>
        <taxon>Gunneridae</taxon>
        <taxon>Pentapetalae</taxon>
        <taxon>Caryophyllales</taxon>
        <taxon>Cactineae</taxon>
        <taxon>Cactaceae</taxon>
        <taxon>Cactoideae</taxon>
        <taxon>Echinocereeae</taxon>
        <taxon>Carnegiea</taxon>
    </lineage>
</organism>
<dbReference type="AlphaFoldDB" id="A0A9Q1KXF1"/>
<name>A0A9Q1KXF1_9CARY</name>
<comment type="similarity">
    <text evidence="2">Belongs to the glycosyltransferase 47 family.</text>
</comment>
<feature type="domain" description="Exostosin GT47" evidence="8">
    <location>
        <begin position="183"/>
        <end position="450"/>
    </location>
</feature>
<keyword evidence="3" id="KW-0328">Glycosyltransferase</keyword>
<feature type="signal peptide" evidence="7">
    <location>
        <begin position="1"/>
        <end position="24"/>
    </location>
</feature>
<evidence type="ECO:0000256" key="4">
    <source>
        <dbReference type="ARBA" id="ARBA00022968"/>
    </source>
</evidence>
<proteinExistence type="inferred from homology"/>
<dbReference type="GO" id="GO:0016757">
    <property type="term" value="F:glycosyltransferase activity"/>
    <property type="evidence" value="ECO:0007669"/>
    <property type="project" value="UniProtKB-KW"/>
</dbReference>
<reference evidence="9" key="1">
    <citation type="submission" date="2022-04" db="EMBL/GenBank/DDBJ databases">
        <title>Carnegiea gigantea Genome sequencing and assembly v2.</title>
        <authorList>
            <person name="Copetti D."/>
            <person name="Sanderson M.J."/>
            <person name="Burquez A."/>
            <person name="Wojciechowski M.F."/>
        </authorList>
    </citation>
    <scope>NUCLEOTIDE SEQUENCE</scope>
    <source>
        <strain evidence="9">SGP5-SGP5p</strain>
        <tissue evidence="9">Aerial part</tissue>
    </source>
</reference>
<keyword evidence="3" id="KW-0808">Transferase</keyword>
<dbReference type="OrthoDB" id="1924787at2759"/>
<keyword evidence="10" id="KW-1185">Reference proteome</keyword>
<sequence>MGMNKHKSWLVIISLFTMWSLLICLNHSSLLDSVTSLAKFYIYSINYQEPILIISDQSNSIHTNITISIKEKTEGKTRETEAKAKETGGKRRQVRHEEVIKFANVNIVDHKVTNDQPIKEAIVLKEKVHEIPQQIMTLRRRRRRGRSRRKSNVSLLKPSPPPPPPPRECKTNRTSNQKSCSGRMKQYDCLTNDSSIASAIFVPFYVGLDLARHLWNTDSEVRDSGGFELIKWLKRKPEWKKWRGRDHFFVAGRITWDFRRSSNKNDPDWGTEFLYLPESKNMTALVIESSPWNNNDFGIPYPTYFHPANDDQVFQWQEQMRTQRRRYLFCFAGAPRPDRPDSIRNQLITQCENSKQCMLIHCNNWKNKCHKPAELMKMFQNSIFCLQPPGDSYTRRSTFDSILAGCIPVFFHPGSAYIQYLWHFPREFTKYSVFISMYDIKDGKVSIERTLERIPPRKVQEMREEIISLIPKIVYADPRCRLETLEDAFDVAVKGILERVKRIKDDMREGRNDSFAYDERQAWKYRWLGKLEEHEWDRYFSGSSDTRNFTNF</sequence>
<evidence type="ECO:0000256" key="2">
    <source>
        <dbReference type="ARBA" id="ARBA00010271"/>
    </source>
</evidence>
<evidence type="ECO:0000256" key="6">
    <source>
        <dbReference type="SAM" id="MobiDB-lite"/>
    </source>
</evidence>
<evidence type="ECO:0000313" key="9">
    <source>
        <dbReference type="EMBL" id="KAJ8452591.1"/>
    </source>
</evidence>
<keyword evidence="4" id="KW-0812">Transmembrane</keyword>
<feature type="compositionally biased region" description="Basic residues" evidence="6">
    <location>
        <begin position="138"/>
        <end position="151"/>
    </location>
</feature>
<dbReference type="Proteomes" id="UP001153076">
    <property type="component" value="Unassembled WGS sequence"/>
</dbReference>
<gene>
    <name evidence="9" type="ORF">Cgig2_004927</name>
</gene>
<dbReference type="Pfam" id="PF03016">
    <property type="entry name" value="Exostosin_GT47"/>
    <property type="match status" value="1"/>
</dbReference>
<dbReference type="EMBL" id="JAKOGI010000003">
    <property type="protein sequence ID" value="KAJ8452591.1"/>
    <property type="molecule type" value="Genomic_DNA"/>
</dbReference>
<evidence type="ECO:0000313" key="10">
    <source>
        <dbReference type="Proteomes" id="UP001153076"/>
    </source>
</evidence>
<evidence type="ECO:0000256" key="5">
    <source>
        <dbReference type="ARBA" id="ARBA00023034"/>
    </source>
</evidence>
<keyword evidence="4" id="KW-0735">Signal-anchor</keyword>
<dbReference type="PANTHER" id="PTHR11062:SF282">
    <property type="entry name" value="XYLOGLUCAN GALACTOSYLTRANSFERASE GT11-RELATED"/>
    <property type="match status" value="1"/>
</dbReference>
<accession>A0A9Q1KXF1</accession>
<protein>
    <recommendedName>
        <fullName evidence="8">Exostosin GT47 domain-containing protein</fullName>
    </recommendedName>
</protein>
<comment type="caution">
    <text evidence="9">The sequence shown here is derived from an EMBL/GenBank/DDBJ whole genome shotgun (WGS) entry which is preliminary data.</text>
</comment>
<dbReference type="PANTHER" id="PTHR11062">
    <property type="entry name" value="EXOSTOSIN HEPARAN SULFATE GLYCOSYLTRANSFERASE -RELATED"/>
    <property type="match status" value="1"/>
</dbReference>